<dbReference type="Proteomes" id="UP000016960">
    <property type="component" value="Unassembled WGS sequence"/>
</dbReference>
<dbReference type="Pfam" id="PF13326">
    <property type="entry name" value="PSII_Pbs27"/>
    <property type="match status" value="1"/>
</dbReference>
<gene>
    <name evidence="1" type="primary">psb27</name>
    <name evidence="2" type="ORF">KR51_00013390</name>
</gene>
<proteinExistence type="inferred from homology"/>
<evidence type="ECO:0000313" key="2">
    <source>
        <dbReference type="EMBL" id="ERN42005.1"/>
    </source>
</evidence>
<dbReference type="NCBIfam" id="TIGR03044">
    <property type="entry name" value="PS_II_psb27"/>
    <property type="match status" value="1"/>
</dbReference>
<keyword evidence="1" id="KW-0793">Thylakoid</keyword>
<dbReference type="GO" id="GO:0031676">
    <property type="term" value="C:plasma membrane-derived thylakoid membrane"/>
    <property type="evidence" value="ECO:0007669"/>
    <property type="project" value="UniProtKB-SubCell"/>
</dbReference>
<keyword evidence="1" id="KW-0472">Membrane</keyword>
<comment type="caution">
    <text evidence="2">The sequence shown here is derived from an EMBL/GenBank/DDBJ whole genome shotgun (WGS) entry which is preliminary data.</text>
</comment>
<dbReference type="InterPro" id="IPR017488">
    <property type="entry name" value="PSII_Psb27_cyano_bac"/>
</dbReference>
<dbReference type="GO" id="GO:0010207">
    <property type="term" value="P:photosystem II assembly"/>
    <property type="evidence" value="ECO:0007669"/>
    <property type="project" value="UniProtKB-UniRule"/>
</dbReference>
<keyword evidence="1" id="KW-0564">Palmitate</keyword>
<dbReference type="STRING" id="582515.KR51_00013390"/>
<keyword evidence="1" id="KW-0732">Signal</keyword>
<dbReference type="GO" id="GO:0009523">
    <property type="term" value="C:photosystem II"/>
    <property type="evidence" value="ECO:0007669"/>
    <property type="project" value="InterPro"/>
</dbReference>
<dbReference type="HAMAP" id="MF_01481">
    <property type="entry name" value="PSII_Psb27"/>
    <property type="match status" value="1"/>
</dbReference>
<comment type="subunit">
    <text evidence="1">Monomer. Forms a complex with a monomeric, partially assembled PSII. This is probably the complex in which D1 is assembled and/or replaced.</text>
</comment>
<keyword evidence="3" id="KW-1185">Reference proteome</keyword>
<comment type="similarity">
    <text evidence="1">Belongs to the Psb27 family.</text>
</comment>
<dbReference type="eggNOG" id="ENOG5031CPI">
    <property type="taxonomic scope" value="Bacteria"/>
</dbReference>
<comment type="subcellular location">
    <subcellularLocation>
        <location evidence="1">Cellular thylakoid membrane</location>
        <topology evidence="1">Lipid-anchor</topology>
        <orientation evidence="1">Lumenal side</orientation>
    </subcellularLocation>
    <text evidence="1">Associated with PSII on the lumenal side of the thylakoid membrane.</text>
</comment>
<comment type="function">
    <text evidence="1">Plays a role in the repair and/or biogenesis of the calcium-manganese-oxide cluster on the lumenal face of the thylakoid membrane. Its presence in a photosystem II (PSII) preparation prevents binding of some small extrinsic subunits and thus assembly of calcium-manganese-oxide cluster.</text>
</comment>
<evidence type="ECO:0000313" key="3">
    <source>
        <dbReference type="Proteomes" id="UP000016960"/>
    </source>
</evidence>
<dbReference type="PANTHER" id="PTHR34041">
    <property type="entry name" value="PHOTOSYSTEM II REPAIR PROTEIN PSB27-H1, CHLOROPLASTIC"/>
    <property type="match status" value="1"/>
</dbReference>
<dbReference type="InParanoid" id="U5DQP6"/>
<dbReference type="Gene3D" id="1.20.58.810">
    <property type="entry name" value="Photosystem II Pbs27"/>
    <property type="match status" value="1"/>
</dbReference>
<dbReference type="GO" id="GO:0010206">
    <property type="term" value="P:photosystem II repair"/>
    <property type="evidence" value="ECO:0007669"/>
    <property type="project" value="UniProtKB-UniRule"/>
</dbReference>
<dbReference type="AlphaFoldDB" id="U5DQP6"/>
<protein>
    <recommendedName>
        <fullName evidence="1">Photosystem II lipoprotein Psb27</fullName>
    </recommendedName>
    <alternativeName>
        <fullName evidence="1">Photosystem II 11 kDa protein</fullName>
    </alternativeName>
</protein>
<sequence>MLCLKLRTLFMDIKLALRRLCVFVLAAVFAIGVLGCGIDSGSGLSGNYRQDTMTLLDNLKTLIAMSQDDAGRADLQDTVRLQINDYAARYRRDNSVAGLRSFTTMQTALNALAGYYSSPYAIGRPLPEKIEKRLNQEFAQVERALQRGA</sequence>
<evidence type="ECO:0000256" key="1">
    <source>
        <dbReference type="HAMAP-Rule" id="MF_01481"/>
    </source>
</evidence>
<dbReference type="GO" id="GO:0031977">
    <property type="term" value="C:thylakoid lumen"/>
    <property type="evidence" value="ECO:0007669"/>
    <property type="project" value="UniProtKB-UniRule"/>
</dbReference>
<accession>U5DQP6</accession>
<organism evidence="2 3">
    <name type="scientific">Rubidibacter lacunae KORDI 51-2</name>
    <dbReference type="NCBI Taxonomy" id="582515"/>
    <lineage>
        <taxon>Bacteria</taxon>
        <taxon>Bacillati</taxon>
        <taxon>Cyanobacteriota</taxon>
        <taxon>Cyanophyceae</taxon>
        <taxon>Oscillatoriophycideae</taxon>
        <taxon>Chroococcales</taxon>
        <taxon>Aphanothecaceae</taxon>
        <taxon>Rubidibacter</taxon>
    </lineage>
</organism>
<dbReference type="InterPro" id="IPR038450">
    <property type="entry name" value="PSII_Psb27_sf"/>
</dbReference>
<reference evidence="2 3" key="1">
    <citation type="submission" date="2013-05" db="EMBL/GenBank/DDBJ databases">
        <title>Draft genome sequence of Rubidibacter lacunae KORDI 51-2.</title>
        <authorList>
            <person name="Choi D.H."/>
            <person name="Noh J.H."/>
            <person name="Kwon K.-K."/>
            <person name="Lee J.-H."/>
            <person name="Ryu J.-Y."/>
        </authorList>
    </citation>
    <scope>NUCLEOTIDE SEQUENCE [LARGE SCALE GENOMIC DNA]</scope>
    <source>
        <strain evidence="2 3">KORDI 51-2</strain>
    </source>
</reference>
<name>U5DQP6_9CHRO</name>
<keyword evidence="1" id="KW-0449">Lipoprotein</keyword>
<dbReference type="PANTHER" id="PTHR34041:SF1">
    <property type="entry name" value="PHOTOSYSTEM II REPAIR PROTEIN PSB27-H1, CHLOROPLASTIC"/>
    <property type="match status" value="1"/>
</dbReference>
<dbReference type="EMBL" id="ASSJ01000035">
    <property type="protein sequence ID" value="ERN42005.1"/>
    <property type="molecule type" value="Genomic_DNA"/>
</dbReference>
<dbReference type="InterPro" id="IPR025585">
    <property type="entry name" value="PSII_Psb27"/>
</dbReference>
<dbReference type="PATRIC" id="fig|582515.4.peg.1499"/>